<accession>A0A8H9D9X2</accession>
<comment type="caution">
    <text evidence="1">The sequence shown here is derived from an EMBL/GenBank/DDBJ whole genome shotgun (WGS) entry which is preliminary data.</text>
</comment>
<dbReference type="Proteomes" id="UP000601736">
    <property type="component" value="Unassembled WGS sequence"/>
</dbReference>
<reference evidence="1" key="1">
    <citation type="submission" date="2021-02" db="EMBL/GenBank/DDBJ databases">
        <authorList>
            <person name="Han P."/>
        </authorList>
    </citation>
    <scope>NUCLEOTIDE SEQUENCE</scope>
    <source>
        <strain evidence="1">Nitrosomonas nitrosa 18-3D</strain>
    </source>
</reference>
<proteinExistence type="predicted"/>
<sequence>MKHQIGCTIEQFRETIEAHKTRFVQALRLDSFFAKSRLG</sequence>
<evidence type="ECO:0000313" key="1">
    <source>
        <dbReference type="EMBL" id="CAE6503251.1"/>
    </source>
</evidence>
<dbReference type="AlphaFoldDB" id="A0A8H9D9X2"/>
<protein>
    <submittedName>
        <fullName evidence="1">Uncharacterized protein</fullName>
    </submittedName>
</protein>
<evidence type="ECO:0000313" key="2">
    <source>
        <dbReference type="Proteomes" id="UP000601736"/>
    </source>
</evidence>
<name>A0A8H9D9X2_9PROT</name>
<organism evidence="1 2">
    <name type="scientific">Nitrosomonas nitrosa</name>
    <dbReference type="NCBI Taxonomy" id="52442"/>
    <lineage>
        <taxon>Bacteria</taxon>
        <taxon>Pseudomonadati</taxon>
        <taxon>Pseudomonadota</taxon>
        <taxon>Betaproteobacteria</taxon>
        <taxon>Nitrosomonadales</taxon>
        <taxon>Nitrosomonadaceae</taxon>
        <taxon>Nitrosomonas</taxon>
    </lineage>
</organism>
<dbReference type="EMBL" id="CAJNAP010000012">
    <property type="protein sequence ID" value="CAE6503251.1"/>
    <property type="molecule type" value="Genomic_DNA"/>
</dbReference>
<gene>
    <name evidence="1" type="ORF">NMYAN_20335</name>
</gene>